<evidence type="ECO:0000313" key="8">
    <source>
        <dbReference type="RefSeq" id="XP_022099048.1"/>
    </source>
</evidence>
<dbReference type="SMART" id="SM00032">
    <property type="entry name" value="CCP"/>
    <property type="match status" value="3"/>
</dbReference>
<proteinExistence type="predicted"/>
<evidence type="ECO:0000256" key="4">
    <source>
        <dbReference type="PROSITE-ProRule" id="PRU00302"/>
    </source>
</evidence>
<sequence>MRGAVLIVVVVLIEIISVVSGSEVECSDPGLPEGGTRRGPSRFTPGSKLSFDCPDGYERVGSPVSVCQESGEWSLPVPQCIADCPGIAAPAHGAVSVSAAAKKYGTVALFSCEPGYSLVGAAAVTCRNGQWNRPVPSCFADCMGIPALSNSVSTGGTSHGDVIHFKCLEGYQLLGKSIITCKDGAWSDEYPSCVTNVMS</sequence>
<dbReference type="SUPFAM" id="SSF57535">
    <property type="entry name" value="Complement control module/SCR domain"/>
    <property type="match status" value="3"/>
</dbReference>
<dbReference type="InterPro" id="IPR035976">
    <property type="entry name" value="Sushi/SCR/CCP_sf"/>
</dbReference>
<protein>
    <submittedName>
        <fullName evidence="8">E-selectin-like</fullName>
    </submittedName>
</protein>
<evidence type="ECO:0000256" key="1">
    <source>
        <dbReference type="ARBA" id="ARBA00022729"/>
    </source>
</evidence>
<dbReference type="OMA" id="AWSDEYP"/>
<feature type="signal peptide" evidence="5">
    <location>
        <begin position="1"/>
        <end position="21"/>
    </location>
</feature>
<keyword evidence="2" id="KW-0677">Repeat</keyword>
<comment type="caution">
    <text evidence="4">Lacks conserved residue(s) required for the propagation of feature annotation.</text>
</comment>
<gene>
    <name evidence="8" type="primary">LOC110983792</name>
</gene>
<dbReference type="AlphaFoldDB" id="A0A8B7Z0C2"/>
<dbReference type="CDD" id="cd00033">
    <property type="entry name" value="CCP"/>
    <property type="match status" value="3"/>
</dbReference>
<dbReference type="GeneID" id="110983792"/>
<evidence type="ECO:0000313" key="7">
    <source>
        <dbReference type="Proteomes" id="UP000694845"/>
    </source>
</evidence>
<feature type="domain" description="Sushi" evidence="6">
    <location>
        <begin position="24"/>
        <end position="82"/>
    </location>
</feature>
<keyword evidence="3 4" id="KW-1015">Disulfide bond</keyword>
<accession>A0A8B7Z0C2</accession>
<keyword evidence="7" id="KW-1185">Reference proteome</keyword>
<dbReference type="PANTHER" id="PTHR45656">
    <property type="entry name" value="PROTEIN CBR-CLEC-78"/>
    <property type="match status" value="1"/>
</dbReference>
<feature type="domain" description="Sushi" evidence="6">
    <location>
        <begin position="140"/>
        <end position="195"/>
    </location>
</feature>
<evidence type="ECO:0000256" key="3">
    <source>
        <dbReference type="ARBA" id="ARBA00023157"/>
    </source>
</evidence>
<dbReference type="PANTHER" id="PTHR45656:SF4">
    <property type="entry name" value="PROTEIN CBR-CLEC-78"/>
    <property type="match status" value="1"/>
</dbReference>
<dbReference type="InterPro" id="IPR051277">
    <property type="entry name" value="SEZ6_CSMD_C4BPB_Regulators"/>
</dbReference>
<feature type="disulfide bond" evidence="4">
    <location>
        <begin position="53"/>
        <end position="80"/>
    </location>
</feature>
<dbReference type="PROSITE" id="PS50923">
    <property type="entry name" value="SUSHI"/>
    <property type="match status" value="2"/>
</dbReference>
<dbReference type="Gene3D" id="2.10.70.10">
    <property type="entry name" value="Complement Module, domain 1"/>
    <property type="match status" value="3"/>
</dbReference>
<dbReference type="KEGG" id="aplc:110983792"/>
<evidence type="ECO:0000256" key="5">
    <source>
        <dbReference type="SAM" id="SignalP"/>
    </source>
</evidence>
<keyword evidence="4" id="KW-0768">Sushi</keyword>
<dbReference type="InterPro" id="IPR000436">
    <property type="entry name" value="Sushi_SCR_CCP_dom"/>
</dbReference>
<reference evidence="8" key="1">
    <citation type="submission" date="2025-08" db="UniProtKB">
        <authorList>
            <consortium name="RefSeq"/>
        </authorList>
    </citation>
    <scope>IDENTIFICATION</scope>
</reference>
<dbReference type="RefSeq" id="XP_022099048.1">
    <property type="nucleotide sequence ID" value="XM_022243356.1"/>
</dbReference>
<organism evidence="7 8">
    <name type="scientific">Acanthaster planci</name>
    <name type="common">Crown-of-thorns starfish</name>
    <dbReference type="NCBI Taxonomy" id="133434"/>
    <lineage>
        <taxon>Eukaryota</taxon>
        <taxon>Metazoa</taxon>
        <taxon>Echinodermata</taxon>
        <taxon>Eleutherozoa</taxon>
        <taxon>Asterozoa</taxon>
        <taxon>Asteroidea</taxon>
        <taxon>Valvatacea</taxon>
        <taxon>Valvatida</taxon>
        <taxon>Acanthasteridae</taxon>
        <taxon>Acanthaster</taxon>
    </lineage>
</organism>
<keyword evidence="1 5" id="KW-0732">Signal</keyword>
<feature type="chain" id="PRO_5034795498" evidence="5">
    <location>
        <begin position="22"/>
        <end position="199"/>
    </location>
</feature>
<dbReference type="Pfam" id="PF00084">
    <property type="entry name" value="Sushi"/>
    <property type="match status" value="3"/>
</dbReference>
<dbReference type="Proteomes" id="UP000694845">
    <property type="component" value="Unplaced"/>
</dbReference>
<name>A0A8B7Z0C2_ACAPL</name>
<dbReference type="OrthoDB" id="6127264at2759"/>
<evidence type="ECO:0000256" key="2">
    <source>
        <dbReference type="ARBA" id="ARBA00022737"/>
    </source>
</evidence>
<evidence type="ECO:0000259" key="6">
    <source>
        <dbReference type="PROSITE" id="PS50923"/>
    </source>
</evidence>